<dbReference type="EMBL" id="LAZR01001061">
    <property type="protein sequence ID" value="KKN51509.1"/>
    <property type="molecule type" value="Genomic_DNA"/>
</dbReference>
<keyword evidence="1" id="KW-0812">Transmembrane</keyword>
<keyword evidence="1" id="KW-1133">Transmembrane helix</keyword>
<evidence type="ECO:0000256" key="1">
    <source>
        <dbReference type="SAM" id="Phobius"/>
    </source>
</evidence>
<reference evidence="2" key="1">
    <citation type="journal article" date="2015" name="Nature">
        <title>Complex archaea that bridge the gap between prokaryotes and eukaryotes.</title>
        <authorList>
            <person name="Spang A."/>
            <person name="Saw J.H."/>
            <person name="Jorgensen S.L."/>
            <person name="Zaremba-Niedzwiedzka K."/>
            <person name="Martijn J."/>
            <person name="Lind A.E."/>
            <person name="van Eijk R."/>
            <person name="Schleper C."/>
            <person name="Guy L."/>
            <person name="Ettema T.J."/>
        </authorList>
    </citation>
    <scope>NUCLEOTIDE SEQUENCE</scope>
</reference>
<sequence>MAKETAISLIKIVVIVAAFVITLTTTVFLGGQRIGKTEMTVEVANKCIVSLVATQKVHDEKIDTIQTEQAYQKGVIQTKLENLEADVAEIKRIVIQWEPQ</sequence>
<feature type="transmembrane region" description="Helical" evidence="1">
    <location>
        <begin position="6"/>
        <end position="29"/>
    </location>
</feature>
<accession>A0A0F9R9J9</accession>
<organism evidence="2">
    <name type="scientific">marine sediment metagenome</name>
    <dbReference type="NCBI Taxonomy" id="412755"/>
    <lineage>
        <taxon>unclassified sequences</taxon>
        <taxon>metagenomes</taxon>
        <taxon>ecological metagenomes</taxon>
    </lineage>
</organism>
<name>A0A0F9R9J9_9ZZZZ</name>
<gene>
    <name evidence="2" type="ORF">LCGC14_0622010</name>
</gene>
<keyword evidence="1" id="KW-0472">Membrane</keyword>
<evidence type="ECO:0000313" key="2">
    <source>
        <dbReference type="EMBL" id="KKN51509.1"/>
    </source>
</evidence>
<protein>
    <submittedName>
        <fullName evidence="2">Uncharacterized protein</fullName>
    </submittedName>
</protein>
<comment type="caution">
    <text evidence="2">The sequence shown here is derived from an EMBL/GenBank/DDBJ whole genome shotgun (WGS) entry which is preliminary data.</text>
</comment>
<proteinExistence type="predicted"/>
<dbReference type="AlphaFoldDB" id="A0A0F9R9J9"/>